<dbReference type="PANTHER" id="PTHR40056">
    <property type="entry name" value="HYPOTHETICAL CYTOSOLIC PROTEIN"/>
    <property type="match status" value="1"/>
</dbReference>
<organism evidence="1 2">
    <name type="scientific">Salipaludibacillus keqinensis</name>
    <dbReference type="NCBI Taxonomy" id="2045207"/>
    <lineage>
        <taxon>Bacteria</taxon>
        <taxon>Bacillati</taxon>
        <taxon>Bacillota</taxon>
        <taxon>Bacilli</taxon>
        <taxon>Bacillales</taxon>
        <taxon>Bacillaceae</taxon>
    </lineage>
</organism>
<reference evidence="1 2" key="1">
    <citation type="submission" date="2017-10" db="EMBL/GenBank/DDBJ databases">
        <title>Bacillus sp. nov., a halophilic bacterium isolated from a Keqin Lake.</title>
        <authorList>
            <person name="Wang H."/>
        </authorList>
    </citation>
    <scope>NUCLEOTIDE SEQUENCE [LARGE SCALE GENOMIC DNA]</scope>
    <source>
        <strain evidence="1 2">KQ-12</strain>
    </source>
</reference>
<dbReference type="AlphaFoldDB" id="A0A323THC6"/>
<sequence length="188" mass="21662">MKSLNELLQNLRLDNQVAIENIPDLDLYMDQVIQLFDKTFADSKRHDNDKILTKTMINNYAKGGLLLPIKNKRYSKDHVMLLGLIYELKGALSINDIKKILTHINTETSEDGADIEDFYSRYLHLSSSNASEFSDEMNRHLLKVTEQVKDIEGDEYVQQVLTILSLINMSNLYRKTAEKLIDQLPSIN</sequence>
<dbReference type="EMBL" id="PDOD01000005">
    <property type="protein sequence ID" value="PYZ92003.1"/>
    <property type="molecule type" value="Genomic_DNA"/>
</dbReference>
<dbReference type="RefSeq" id="WP_110611481.1">
    <property type="nucleotide sequence ID" value="NZ_PDOD01000005.1"/>
</dbReference>
<keyword evidence="2" id="KW-1185">Reference proteome</keyword>
<evidence type="ECO:0000313" key="2">
    <source>
        <dbReference type="Proteomes" id="UP000248214"/>
    </source>
</evidence>
<proteinExistence type="predicted"/>
<gene>
    <name evidence="1" type="ORF">CR194_17560</name>
</gene>
<name>A0A323THC6_9BACI</name>
<evidence type="ECO:0000313" key="1">
    <source>
        <dbReference type="EMBL" id="PYZ92003.1"/>
    </source>
</evidence>
<comment type="caution">
    <text evidence="1">The sequence shown here is derived from an EMBL/GenBank/DDBJ whole genome shotgun (WGS) entry which is preliminary data.</text>
</comment>
<dbReference type="InterPro" id="IPR014975">
    <property type="entry name" value="DUF1836"/>
</dbReference>
<evidence type="ECO:0008006" key="3">
    <source>
        <dbReference type="Google" id="ProtNLM"/>
    </source>
</evidence>
<protein>
    <recommendedName>
        <fullName evidence="3">Cytoplasmic protein</fullName>
    </recommendedName>
</protein>
<accession>A0A323THC6</accession>
<dbReference type="OrthoDB" id="3191472at2"/>
<dbReference type="PANTHER" id="PTHR40056:SF1">
    <property type="entry name" value="DUF1836 DOMAIN-CONTAINING PROTEIN"/>
    <property type="match status" value="1"/>
</dbReference>
<dbReference type="Pfam" id="PF08876">
    <property type="entry name" value="DUF1836"/>
    <property type="match status" value="1"/>
</dbReference>
<dbReference type="Proteomes" id="UP000248214">
    <property type="component" value="Unassembled WGS sequence"/>
</dbReference>